<dbReference type="InterPro" id="IPR000195">
    <property type="entry name" value="Rab-GAP-TBC_dom"/>
</dbReference>
<evidence type="ECO:0000313" key="4">
    <source>
        <dbReference type="Proteomes" id="UP000007875"/>
    </source>
</evidence>
<dbReference type="GeneTree" id="ENSGT00390000015965"/>
<dbReference type="SUPFAM" id="SSF47923">
    <property type="entry name" value="Ypt/Rab-GAP domain of gyp1p"/>
    <property type="match status" value="1"/>
</dbReference>
<keyword evidence="1" id="KW-0812">Transmembrane</keyword>
<evidence type="ECO:0000256" key="1">
    <source>
        <dbReference type="SAM" id="Phobius"/>
    </source>
</evidence>
<sequence length="531" mass="60412">MMEANKISEVATLISDIVGNLNGTTLQAQLKRAAQVCMSEKGTVTTSSLKSDVINALKSCGWDKVLRNEVFKQINCIPRCMDSNIPFECQKEPLMYMRKAQANWERRILKSMNSMCTELSIPLARKRPAEEQRDLLHKWNEMGTDEPDLSHFRPVYAPKDFLEVISSVRNPNYCSLNESSDALVHCEHWGLIQVPLEVPNLAQLQKQFADFSSSLGQGGLDDSVDAPTESFQNDRNKLAKRILDEKRSVLAQHFCRRGCPSGNRAELWQLALGVTVDHLAILKYDQLKGYVLQHDLLVDSLIYKDVKLTSVNDDYYFVFEDYLYQVLLVFSRDTTVLQHFAQSSATPPKSYIRGKLGLEEFSVLYPPNGVIPFHGFSMYATPLCYLYSEPVRLYYTFRELYMRYFHRLHSISSHPQGIISLCLLFETTLQSIHPRLFRHLLEIGCQPLKIAFKWLVRGFSGYLATDQLLLLWDRIVGYGSLVVLPLLAVAVFLFRQSNLLLINSASAVEGSLADITTLHVVPLLQLVLFPT</sequence>
<dbReference type="Gene3D" id="1.10.472.80">
    <property type="entry name" value="Ypt/Rab-GAP domain of gyp1p, domain 3"/>
    <property type="match status" value="1"/>
</dbReference>
<dbReference type="Proteomes" id="UP000007875">
    <property type="component" value="Unassembled WGS sequence"/>
</dbReference>
<dbReference type="PROSITE" id="PS50086">
    <property type="entry name" value="TBC_RABGAP"/>
    <property type="match status" value="1"/>
</dbReference>
<dbReference type="PANTHER" id="PTHR16110:SF1">
    <property type="entry name" value="TBC1 DOMAIN FAMILY MEMBER 19"/>
    <property type="match status" value="1"/>
</dbReference>
<reference evidence="3" key="2">
    <citation type="submission" date="2025-08" db="UniProtKB">
        <authorList>
            <consortium name="Ensembl"/>
        </authorList>
    </citation>
    <scope>IDENTIFICATION</scope>
</reference>
<dbReference type="InterPro" id="IPR035969">
    <property type="entry name" value="Rab-GAP_TBC_sf"/>
</dbReference>
<dbReference type="InParanoid" id="H2Z7P5"/>
<dbReference type="AlphaFoldDB" id="H2Z7P5"/>
<protein>
    <recommendedName>
        <fullName evidence="2">Rab-GAP TBC domain-containing protein</fullName>
    </recommendedName>
</protein>
<dbReference type="STRING" id="51511.ENSCSAVP00000013607"/>
<evidence type="ECO:0000259" key="2">
    <source>
        <dbReference type="PROSITE" id="PS50086"/>
    </source>
</evidence>
<dbReference type="OMA" id="VFKWIMR"/>
<feature type="transmembrane region" description="Helical" evidence="1">
    <location>
        <begin position="475"/>
        <end position="494"/>
    </location>
</feature>
<accession>H2Z7P5</accession>
<keyword evidence="1" id="KW-1133">Transmembrane helix</keyword>
<dbReference type="PANTHER" id="PTHR16110">
    <property type="entry name" value="TBC1 DOMAIN FAMILY MEMBER 19"/>
    <property type="match status" value="1"/>
</dbReference>
<dbReference type="eggNOG" id="ENOG502QSFR">
    <property type="taxonomic scope" value="Eukaryota"/>
</dbReference>
<organism evidence="3 4">
    <name type="scientific">Ciona savignyi</name>
    <name type="common">Pacific transparent sea squirt</name>
    <dbReference type="NCBI Taxonomy" id="51511"/>
    <lineage>
        <taxon>Eukaryota</taxon>
        <taxon>Metazoa</taxon>
        <taxon>Chordata</taxon>
        <taxon>Tunicata</taxon>
        <taxon>Ascidiacea</taxon>
        <taxon>Phlebobranchia</taxon>
        <taxon>Cionidae</taxon>
        <taxon>Ciona</taxon>
    </lineage>
</organism>
<name>H2Z7P5_CIOSA</name>
<dbReference type="SMART" id="SM00164">
    <property type="entry name" value="TBC"/>
    <property type="match status" value="1"/>
</dbReference>
<keyword evidence="4" id="KW-1185">Reference proteome</keyword>
<dbReference type="Ensembl" id="ENSCSAVT00000013763.1">
    <property type="protein sequence ID" value="ENSCSAVP00000013607.1"/>
    <property type="gene ID" value="ENSCSAVG00000007978.1"/>
</dbReference>
<proteinExistence type="predicted"/>
<dbReference type="InterPro" id="IPR042507">
    <property type="entry name" value="TBC1D19"/>
</dbReference>
<dbReference type="Pfam" id="PF00566">
    <property type="entry name" value="RabGAP-TBC"/>
    <property type="match status" value="1"/>
</dbReference>
<reference evidence="4" key="1">
    <citation type="submission" date="2003-08" db="EMBL/GenBank/DDBJ databases">
        <authorList>
            <person name="Birren B."/>
            <person name="Nusbaum C."/>
            <person name="Abebe A."/>
            <person name="Abouelleil A."/>
            <person name="Adekoya E."/>
            <person name="Ait-zahra M."/>
            <person name="Allen N."/>
            <person name="Allen T."/>
            <person name="An P."/>
            <person name="Anderson M."/>
            <person name="Anderson S."/>
            <person name="Arachchi H."/>
            <person name="Armbruster J."/>
            <person name="Bachantsang P."/>
            <person name="Baldwin J."/>
            <person name="Barry A."/>
            <person name="Bayul T."/>
            <person name="Blitshsteyn B."/>
            <person name="Bloom T."/>
            <person name="Blye J."/>
            <person name="Boguslavskiy L."/>
            <person name="Borowsky M."/>
            <person name="Boukhgalter B."/>
            <person name="Brunache A."/>
            <person name="Butler J."/>
            <person name="Calixte N."/>
            <person name="Calvo S."/>
            <person name="Camarata J."/>
            <person name="Campo K."/>
            <person name="Chang J."/>
            <person name="Cheshatsang Y."/>
            <person name="Citroen M."/>
            <person name="Collymore A."/>
            <person name="Considine T."/>
            <person name="Cook A."/>
            <person name="Cooke P."/>
            <person name="Corum B."/>
            <person name="Cuomo C."/>
            <person name="David R."/>
            <person name="Dawoe T."/>
            <person name="Degray S."/>
            <person name="Dodge S."/>
            <person name="Dooley K."/>
            <person name="Dorje P."/>
            <person name="Dorjee K."/>
            <person name="Dorris L."/>
            <person name="Duffey N."/>
            <person name="Dupes A."/>
            <person name="Elkins T."/>
            <person name="Engels R."/>
            <person name="Erickson J."/>
            <person name="Farina A."/>
            <person name="Faro S."/>
            <person name="Ferreira P."/>
            <person name="Fischer H."/>
            <person name="Fitzgerald M."/>
            <person name="Foley K."/>
            <person name="Gage D."/>
            <person name="Galagan J."/>
            <person name="Gearin G."/>
            <person name="Gnerre S."/>
            <person name="Gnirke A."/>
            <person name="Goyette A."/>
            <person name="Graham J."/>
            <person name="Grandbois E."/>
            <person name="Gyaltsen K."/>
            <person name="Hafez N."/>
            <person name="Hagopian D."/>
            <person name="Hagos B."/>
            <person name="Hall J."/>
            <person name="Hatcher B."/>
            <person name="Heller A."/>
            <person name="Higgins H."/>
            <person name="Honan T."/>
            <person name="Horn A."/>
            <person name="Houde N."/>
            <person name="Hughes L."/>
            <person name="Hulme W."/>
            <person name="Husby E."/>
            <person name="Iliev I."/>
            <person name="Jaffe D."/>
            <person name="Jones C."/>
            <person name="Kamal M."/>
            <person name="Kamat A."/>
            <person name="Kamvysselis M."/>
            <person name="Karlsson E."/>
            <person name="Kells C."/>
            <person name="Kieu A."/>
            <person name="Kisner P."/>
            <person name="Kodira C."/>
            <person name="Kulbokas E."/>
            <person name="Labutti K."/>
            <person name="Lama D."/>
            <person name="Landers T."/>
            <person name="Leger J."/>
            <person name="Levine S."/>
            <person name="Lewis D."/>
            <person name="Lewis T."/>
            <person name="Lindblad-toh K."/>
            <person name="Liu X."/>
            <person name="Lokyitsang T."/>
            <person name="Lokyitsang Y."/>
            <person name="Lucien O."/>
            <person name="Lui A."/>
            <person name="Ma L.J."/>
            <person name="Mabbitt R."/>
            <person name="Macdonald J."/>
            <person name="Maclean C."/>
            <person name="Major J."/>
            <person name="Manning J."/>
            <person name="Marabella R."/>
            <person name="Maru K."/>
            <person name="Matthews C."/>
            <person name="Mauceli E."/>
            <person name="Mccarthy M."/>
            <person name="Mcdonough S."/>
            <person name="Mcghee T."/>
            <person name="Meldrim J."/>
            <person name="Meneus L."/>
            <person name="Mesirov J."/>
            <person name="Mihalev A."/>
            <person name="Mihova T."/>
            <person name="Mikkelsen T."/>
            <person name="Mlenga V."/>
            <person name="Moru K."/>
            <person name="Mozes J."/>
            <person name="Mulrain L."/>
            <person name="Munson G."/>
            <person name="Naylor J."/>
            <person name="Newes C."/>
            <person name="Nguyen C."/>
            <person name="Nguyen N."/>
            <person name="Nguyen T."/>
            <person name="Nicol R."/>
            <person name="Nielsen C."/>
            <person name="Nizzari M."/>
            <person name="Norbu C."/>
            <person name="Norbu N."/>
            <person name="O'donnell P."/>
            <person name="Okoawo O."/>
            <person name="O'leary S."/>
            <person name="Omotosho B."/>
            <person name="O'neill K."/>
            <person name="Osman S."/>
            <person name="Parker S."/>
            <person name="Perrin D."/>
            <person name="Phunkhang P."/>
            <person name="Piqani B."/>
            <person name="Purcell S."/>
            <person name="Rachupka T."/>
            <person name="Ramasamy U."/>
            <person name="Rameau R."/>
            <person name="Ray V."/>
            <person name="Raymond C."/>
            <person name="Retta R."/>
            <person name="Richardson S."/>
            <person name="Rise C."/>
            <person name="Rodriguez J."/>
            <person name="Rogers J."/>
            <person name="Rogov P."/>
            <person name="Rutman M."/>
            <person name="Schupbach R."/>
            <person name="Seaman C."/>
            <person name="Settipalli S."/>
            <person name="Sharpe T."/>
            <person name="Sheridan J."/>
            <person name="Sherpa N."/>
            <person name="Shi J."/>
            <person name="Smirnov S."/>
            <person name="Smith C."/>
            <person name="Sougnez C."/>
            <person name="Spencer B."/>
            <person name="Stalker J."/>
            <person name="Stange-thomann N."/>
            <person name="Stavropoulos S."/>
            <person name="Stetson K."/>
            <person name="Stone C."/>
            <person name="Stone S."/>
            <person name="Stubbs M."/>
            <person name="Talamas J."/>
            <person name="Tchuinga P."/>
            <person name="Tenzing P."/>
            <person name="Tesfaye S."/>
            <person name="Theodore J."/>
            <person name="Thoulutsang Y."/>
            <person name="Topham K."/>
            <person name="Towey S."/>
            <person name="Tsamla T."/>
            <person name="Tsomo N."/>
            <person name="Vallee D."/>
            <person name="Vassiliev H."/>
            <person name="Venkataraman V."/>
            <person name="Vinson J."/>
            <person name="Vo A."/>
            <person name="Wade C."/>
            <person name="Wang S."/>
            <person name="Wangchuk T."/>
            <person name="Wangdi T."/>
            <person name="Whittaker C."/>
            <person name="Wilkinson J."/>
            <person name="Wu Y."/>
            <person name="Wyman D."/>
            <person name="Yadav S."/>
            <person name="Yang S."/>
            <person name="Yang X."/>
            <person name="Yeager S."/>
            <person name="Yee E."/>
            <person name="Young G."/>
            <person name="Zainoun J."/>
            <person name="Zembeck L."/>
            <person name="Zimmer A."/>
            <person name="Zody M."/>
            <person name="Lander E."/>
        </authorList>
    </citation>
    <scope>NUCLEOTIDE SEQUENCE [LARGE SCALE GENOMIC DNA]</scope>
</reference>
<reference evidence="3" key="3">
    <citation type="submission" date="2025-09" db="UniProtKB">
        <authorList>
            <consortium name="Ensembl"/>
        </authorList>
    </citation>
    <scope>IDENTIFICATION</scope>
</reference>
<dbReference type="HOGENOM" id="CLU_037252_1_0_1"/>
<feature type="domain" description="Rab-GAP TBC" evidence="2">
    <location>
        <begin position="258"/>
        <end position="479"/>
    </location>
</feature>
<evidence type="ECO:0000313" key="3">
    <source>
        <dbReference type="Ensembl" id="ENSCSAVP00000013607.1"/>
    </source>
</evidence>
<keyword evidence="1" id="KW-0472">Membrane</keyword>
<dbReference type="FunCoup" id="H2Z7P5">
    <property type="interactions" value="2"/>
</dbReference>